<gene>
    <name evidence="2" type="primary">neuA</name>
    <name evidence="2" type="ORF">CAV_0270</name>
</gene>
<dbReference type="CDD" id="cd02513">
    <property type="entry name" value="CMP-NeuAc_Synthase"/>
    <property type="match status" value="1"/>
</dbReference>
<accession>A0A222MVV6</accession>
<dbReference type="Proteomes" id="UP000201169">
    <property type="component" value="Chromosome"/>
</dbReference>
<dbReference type="SUPFAM" id="SSF53448">
    <property type="entry name" value="Nucleotide-diphospho-sugar transferases"/>
    <property type="match status" value="1"/>
</dbReference>
<dbReference type="PANTHER" id="PTHR21485">
    <property type="entry name" value="HAD SUPERFAMILY MEMBERS CMAS AND KDSC"/>
    <property type="match status" value="1"/>
</dbReference>
<dbReference type="InterPro" id="IPR050793">
    <property type="entry name" value="CMP-NeuNAc_synthase"/>
</dbReference>
<dbReference type="PANTHER" id="PTHR21485:SF6">
    <property type="entry name" value="N-ACYLNEURAMINATE CYTIDYLYLTRANSFERASE-RELATED"/>
    <property type="match status" value="1"/>
</dbReference>
<evidence type="ECO:0000313" key="3">
    <source>
        <dbReference type="Proteomes" id="UP000201169"/>
    </source>
</evidence>
<dbReference type="InterPro" id="IPR029044">
    <property type="entry name" value="Nucleotide-diphossugar_trans"/>
</dbReference>
<keyword evidence="2" id="KW-0548">Nucleotidyltransferase</keyword>
<organism evidence="2 3">
    <name type="scientific">Campylobacter avium LMG 24591</name>
    <dbReference type="NCBI Taxonomy" id="522484"/>
    <lineage>
        <taxon>Bacteria</taxon>
        <taxon>Pseudomonadati</taxon>
        <taxon>Campylobacterota</taxon>
        <taxon>Epsilonproteobacteria</taxon>
        <taxon>Campylobacterales</taxon>
        <taxon>Campylobacteraceae</taxon>
        <taxon>Campylobacter</taxon>
    </lineage>
</organism>
<proteinExistence type="inferred from homology"/>
<dbReference type="EC" id="2.7.7.43" evidence="2"/>
<dbReference type="OrthoDB" id="9805604at2"/>
<dbReference type="AlphaFoldDB" id="A0A222MVV6"/>
<evidence type="ECO:0000313" key="2">
    <source>
        <dbReference type="EMBL" id="ASQ29941.1"/>
    </source>
</evidence>
<sequence>MTLALIPARAGSKGIKNKNLVLLNSKPLLYYTIEAAKNANCIDEILLSSDGDEILNYGKTQGIKTLRRPKELALDDSTSDELILHALQAYKKFENVILLQPTSPFRTALHIDEAFNKFKQEKAQALISVLECDNKILKAFILDENNKLQGICNNTFPFIARQKLPKTYMSNGAIYIIKTKDFLKNHTFLQEKTSYYLMDEKCSIDIDNKEDLKRANEILKSQVSKTTKGL</sequence>
<dbReference type="RefSeq" id="WP_094324730.1">
    <property type="nucleotide sequence ID" value="NZ_CP022347.1"/>
</dbReference>
<dbReference type="GO" id="GO:0008781">
    <property type="term" value="F:N-acylneuraminate cytidylyltransferase activity"/>
    <property type="evidence" value="ECO:0007669"/>
    <property type="project" value="UniProtKB-EC"/>
</dbReference>
<keyword evidence="2" id="KW-0808">Transferase</keyword>
<keyword evidence="3" id="KW-1185">Reference proteome</keyword>
<dbReference type="EMBL" id="CP022347">
    <property type="protein sequence ID" value="ASQ29941.1"/>
    <property type="molecule type" value="Genomic_DNA"/>
</dbReference>
<protein>
    <submittedName>
        <fullName evidence="2">CMP-N-acetylneuraminic acid synthetase</fullName>
        <ecNumber evidence="2">2.7.7.43</ecNumber>
    </submittedName>
</protein>
<dbReference type="Pfam" id="PF02348">
    <property type="entry name" value="CTP_transf_3"/>
    <property type="match status" value="1"/>
</dbReference>
<reference evidence="2 3" key="1">
    <citation type="submission" date="2017-07" db="EMBL/GenBank/DDBJ databases">
        <title>Analysis of two Campylobacter avium genomes and identification of a novel hippuricase gene.</title>
        <authorList>
            <person name="Miller W.G."/>
            <person name="Chapman M.H."/>
            <person name="Yee E."/>
            <person name="Revez J."/>
            <person name="Bono J.L."/>
            <person name="Rossi M."/>
        </authorList>
    </citation>
    <scope>NUCLEOTIDE SEQUENCE [LARGE SCALE GENOMIC DNA]</scope>
    <source>
        <strain evidence="2 3">LMG 24591</strain>
    </source>
</reference>
<dbReference type="Gene3D" id="3.90.550.10">
    <property type="entry name" value="Spore Coat Polysaccharide Biosynthesis Protein SpsA, Chain A"/>
    <property type="match status" value="1"/>
</dbReference>
<dbReference type="InterPro" id="IPR003329">
    <property type="entry name" value="Cytidylyl_trans"/>
</dbReference>
<dbReference type="KEGG" id="cavi:CAV_0270"/>
<comment type="similarity">
    <text evidence="1">Belongs to the CMP-NeuNAc synthase family.</text>
</comment>
<name>A0A222MVV6_9BACT</name>
<evidence type="ECO:0000256" key="1">
    <source>
        <dbReference type="ARBA" id="ARBA00010726"/>
    </source>
</evidence>